<dbReference type="Pfam" id="PF13439">
    <property type="entry name" value="Glyco_transf_4"/>
    <property type="match status" value="1"/>
</dbReference>
<name>A0ABZ3HD86_9BACT</name>
<evidence type="ECO:0000259" key="1">
    <source>
        <dbReference type="Pfam" id="PF00534"/>
    </source>
</evidence>
<proteinExistence type="predicted"/>
<dbReference type="SUPFAM" id="SSF53756">
    <property type="entry name" value="UDP-Glycosyltransferase/glycogen phosphorylase"/>
    <property type="match status" value="1"/>
</dbReference>
<reference evidence="3 4" key="1">
    <citation type="submission" date="2024-03" db="EMBL/GenBank/DDBJ databases">
        <title>Sulfurimonas sp. HSL3-1.</title>
        <authorList>
            <person name="Wang S."/>
        </authorList>
    </citation>
    <scope>NUCLEOTIDE SEQUENCE [LARGE SCALE GENOMIC DNA]</scope>
    <source>
        <strain evidence="3 4">HSL3-1</strain>
    </source>
</reference>
<feature type="domain" description="Glycosyl transferase family 1" evidence="1">
    <location>
        <begin position="204"/>
        <end position="357"/>
    </location>
</feature>
<dbReference type="RefSeq" id="WP_345973082.1">
    <property type="nucleotide sequence ID" value="NZ_CP147920.1"/>
</dbReference>
<dbReference type="GO" id="GO:0016757">
    <property type="term" value="F:glycosyltransferase activity"/>
    <property type="evidence" value="ECO:0007669"/>
    <property type="project" value="UniProtKB-KW"/>
</dbReference>
<dbReference type="PANTHER" id="PTHR45947:SF3">
    <property type="entry name" value="SULFOQUINOVOSYL TRANSFERASE SQD2"/>
    <property type="match status" value="1"/>
</dbReference>
<feature type="domain" description="Glycosyltransferase subfamily 4-like N-terminal" evidence="2">
    <location>
        <begin position="16"/>
        <end position="188"/>
    </location>
</feature>
<evidence type="ECO:0000313" key="3">
    <source>
        <dbReference type="EMBL" id="XAU15700.1"/>
    </source>
</evidence>
<dbReference type="Proteomes" id="UP001447842">
    <property type="component" value="Chromosome"/>
</dbReference>
<dbReference type="InterPro" id="IPR050194">
    <property type="entry name" value="Glycosyltransferase_grp1"/>
</dbReference>
<organism evidence="3 4">
    <name type="scientific">Sulfurimonas diazotrophicus</name>
    <dbReference type="NCBI Taxonomy" id="3131939"/>
    <lineage>
        <taxon>Bacteria</taxon>
        <taxon>Pseudomonadati</taxon>
        <taxon>Campylobacterota</taxon>
        <taxon>Epsilonproteobacteria</taxon>
        <taxon>Campylobacterales</taxon>
        <taxon>Sulfurimonadaceae</taxon>
        <taxon>Sulfurimonas</taxon>
    </lineage>
</organism>
<dbReference type="EC" id="2.4.-.-" evidence="3"/>
<sequence>MDTTVLLISDTVYDANGVSRFIQDMAAQSRQRDGRFSVLSASPLGGEEVESNIVNLRPFWYVRMPFYREQFLTIVPPWMQMYRYVKAASPDVIHISTPGPLGICAMLIAKRCGIPVAGTYHTDFPSYIRKQIKLEMAEAVTRRFMRFFFQRMQRVFSRSQHYMEVLERELKMEERKLRFLPPGSNTERFSPRHRDPAVWPRFDIPVDTLKILYVGRLSVEKNFLFVVDLFETLQHTCDVPLSLIVVGEGSLAESVSRRRNSHIHLLGLQGGSDLSALYASSDLMLFASVTETLGQVVMEAQASGLPCIVSDQGGVTDTVAHGKTGYCLSVEEDDEWQSKAKTMIENSVLRQQMGMAGWQRMQERSIAQTYERFMQAHDEIVKS</sequence>
<dbReference type="PANTHER" id="PTHR45947">
    <property type="entry name" value="SULFOQUINOVOSYL TRANSFERASE SQD2"/>
    <property type="match status" value="1"/>
</dbReference>
<keyword evidence="3" id="KW-0328">Glycosyltransferase</keyword>
<dbReference type="Pfam" id="PF00534">
    <property type="entry name" value="Glycos_transf_1"/>
    <property type="match status" value="1"/>
</dbReference>
<dbReference type="InterPro" id="IPR001296">
    <property type="entry name" value="Glyco_trans_1"/>
</dbReference>
<dbReference type="CDD" id="cd03814">
    <property type="entry name" value="GT4-like"/>
    <property type="match status" value="1"/>
</dbReference>
<protein>
    <submittedName>
        <fullName evidence="3">Glycosyltransferase family 1 protein</fullName>
        <ecNumber evidence="3">2.4.-.-</ecNumber>
    </submittedName>
</protein>
<evidence type="ECO:0000259" key="2">
    <source>
        <dbReference type="Pfam" id="PF13439"/>
    </source>
</evidence>
<keyword evidence="3" id="KW-0808">Transferase</keyword>
<dbReference type="InterPro" id="IPR028098">
    <property type="entry name" value="Glyco_trans_4-like_N"/>
</dbReference>
<dbReference type="EMBL" id="CP147920">
    <property type="protein sequence ID" value="XAU15700.1"/>
    <property type="molecule type" value="Genomic_DNA"/>
</dbReference>
<accession>A0ABZ3HD86</accession>
<keyword evidence="4" id="KW-1185">Reference proteome</keyword>
<gene>
    <name evidence="3" type="ORF">WCY31_03130</name>
</gene>
<evidence type="ECO:0000313" key="4">
    <source>
        <dbReference type="Proteomes" id="UP001447842"/>
    </source>
</evidence>
<dbReference type="Gene3D" id="3.40.50.2000">
    <property type="entry name" value="Glycogen Phosphorylase B"/>
    <property type="match status" value="2"/>
</dbReference>